<name>A0A9W7XUU2_9FUNG</name>
<feature type="region of interest" description="Disordered" evidence="1">
    <location>
        <begin position="158"/>
        <end position="313"/>
    </location>
</feature>
<organism evidence="2 3">
    <name type="scientific">Coemansia erecta</name>
    <dbReference type="NCBI Taxonomy" id="147472"/>
    <lineage>
        <taxon>Eukaryota</taxon>
        <taxon>Fungi</taxon>
        <taxon>Fungi incertae sedis</taxon>
        <taxon>Zoopagomycota</taxon>
        <taxon>Kickxellomycotina</taxon>
        <taxon>Kickxellomycetes</taxon>
        <taxon>Kickxellales</taxon>
        <taxon>Kickxellaceae</taxon>
        <taxon>Coemansia</taxon>
    </lineage>
</organism>
<dbReference type="Gene3D" id="2.40.70.10">
    <property type="entry name" value="Acid Proteases"/>
    <property type="match status" value="1"/>
</dbReference>
<dbReference type="EMBL" id="JANBOJ010000572">
    <property type="protein sequence ID" value="KAJ1718924.1"/>
    <property type="molecule type" value="Genomic_DNA"/>
</dbReference>
<feature type="compositionally biased region" description="Polar residues" evidence="1">
    <location>
        <begin position="247"/>
        <end position="263"/>
    </location>
</feature>
<protein>
    <submittedName>
        <fullName evidence="2">Uncharacterized protein</fullName>
    </submittedName>
</protein>
<feature type="compositionally biased region" description="Polar residues" evidence="1">
    <location>
        <begin position="401"/>
        <end position="411"/>
    </location>
</feature>
<dbReference type="AlphaFoldDB" id="A0A9W7XUU2"/>
<dbReference type="OrthoDB" id="5579551at2759"/>
<evidence type="ECO:0000313" key="3">
    <source>
        <dbReference type="Proteomes" id="UP001149813"/>
    </source>
</evidence>
<gene>
    <name evidence="2" type="ORF">LPJ53_006214</name>
</gene>
<reference evidence="2" key="1">
    <citation type="submission" date="2022-07" db="EMBL/GenBank/DDBJ databases">
        <title>Phylogenomic reconstructions and comparative analyses of Kickxellomycotina fungi.</title>
        <authorList>
            <person name="Reynolds N.K."/>
            <person name="Stajich J.E."/>
            <person name="Barry K."/>
            <person name="Grigoriev I.V."/>
            <person name="Crous P."/>
            <person name="Smith M.E."/>
        </authorList>
    </citation>
    <scope>NUCLEOTIDE SEQUENCE</scope>
    <source>
        <strain evidence="2">NBRC 32514</strain>
    </source>
</reference>
<evidence type="ECO:0000256" key="1">
    <source>
        <dbReference type="SAM" id="MobiDB-lite"/>
    </source>
</evidence>
<dbReference type="InterPro" id="IPR021109">
    <property type="entry name" value="Peptidase_aspartic_dom_sf"/>
</dbReference>
<feature type="compositionally biased region" description="Gly residues" evidence="1">
    <location>
        <begin position="170"/>
        <end position="180"/>
    </location>
</feature>
<evidence type="ECO:0000313" key="2">
    <source>
        <dbReference type="EMBL" id="KAJ1718924.1"/>
    </source>
</evidence>
<feature type="region of interest" description="Disordered" evidence="1">
    <location>
        <begin position="1"/>
        <end position="31"/>
    </location>
</feature>
<dbReference type="Proteomes" id="UP001149813">
    <property type="component" value="Unassembled WGS sequence"/>
</dbReference>
<sequence>MKVPFFRSKNSSADGKGSKSKSRRGPVNGLEGIASESDLSLAAAATQGTKLNAAAAAAASGGSAMPSAVQAIADQVAEMEGFLTTIDGFQSEARRLFPENMALGQILDELRDECRRRVDYMSRVSAPPVWLPAAAQQRPSSSSSTTIAAMAGNYHTVGASAGTPGSTSSSGGGGRRGFFGKGSTARGAPAQGTVSTVSGKTGGGAPRYASVESSPISTATVTSSSSNSSDSVSSHGRTADGGGGTNSGYFSRHQQAQGGNASVSAGRKPMLQLSNYASSSTGSPPSPSSPTMGARRDSRVADQRRKTAPQSMFVSSSVADISSTIGIRGAGNRLSAAHTGSLAKFPRASMAVAGLDSPRIGRPRTSSADLLARPHSLVDANGSSHQLNTKSSASAMRGTKQRSQTQVQAHPAKASTNDYVLTIKLAGHKVEVSVSASLQSSLISLQLAKLLGMNIASVPPNSRVWSSNGKSWAIIGEVPMLPFVCGNMTFTHSFKVFQGSAASGEMVRDIMLGNDFCVGNKGRIKDNQLHLEQLCMPITVPVRQIPAST</sequence>
<accession>A0A9W7XUU2</accession>
<comment type="caution">
    <text evidence="2">The sequence shown here is derived from an EMBL/GenBank/DDBJ whole genome shotgun (WGS) entry which is preliminary data.</text>
</comment>
<feature type="compositionally biased region" description="Low complexity" evidence="1">
    <location>
        <begin position="213"/>
        <end position="234"/>
    </location>
</feature>
<feature type="region of interest" description="Disordered" evidence="1">
    <location>
        <begin position="379"/>
        <end position="411"/>
    </location>
</feature>
<feature type="compositionally biased region" description="Polar residues" evidence="1">
    <location>
        <begin position="381"/>
        <end position="394"/>
    </location>
</feature>
<keyword evidence="3" id="KW-1185">Reference proteome</keyword>
<feature type="compositionally biased region" description="Basic and acidic residues" evidence="1">
    <location>
        <begin position="294"/>
        <end position="305"/>
    </location>
</feature>
<proteinExistence type="predicted"/>
<feature type="compositionally biased region" description="Low complexity" evidence="1">
    <location>
        <begin position="158"/>
        <end position="169"/>
    </location>
</feature>